<dbReference type="Pfam" id="PF02929">
    <property type="entry name" value="Bgal_small_N"/>
    <property type="match status" value="1"/>
</dbReference>
<dbReference type="InterPro" id="IPR013783">
    <property type="entry name" value="Ig-like_fold"/>
</dbReference>
<sequence length="425" mass="46317">AKTRDPGRLISYLGWGTYEGVQQHRPNWFADIYAPMYDPVAKMIDYATNWNYKQPMIQCEYAHMMGNSGGNLKEYWDTIYAYPDKLQGGFIWDWVDQSMFRTDKDGRRYWGDGGEYGPNPGGDIEFGDGLNQPDRTPNPHLYEVQKVLSPIRFEGFDPATGRVTVRNRHDFRDLSGFDFDWVLEEDGVRVAGGALPPLTTAAHATEAIALPLPTGPRRPGAEYFVTVRARAKAGAIPLVPADHVVGWEQFPVAAPTGRAAATAAGPVTVRDAAGAVTLTAGGATLVIDRKTGLVDRYARGTTLLAQGGAPNFWRAETDNDTLTGTAREQEPWRSMSGTRQLRSIAVAKRADGGAEVTVDFEMGAGAARFVTTYAMDGAGGVAVTGELTPLKSDLPPPVRVGLLWSLPTAMTTVEWYGRGPHESYV</sequence>
<evidence type="ECO:0000256" key="4">
    <source>
        <dbReference type="ARBA" id="ARBA00023295"/>
    </source>
</evidence>
<dbReference type="Gene3D" id="3.20.20.80">
    <property type="entry name" value="Glycosidases"/>
    <property type="match status" value="1"/>
</dbReference>
<dbReference type="InterPro" id="IPR011013">
    <property type="entry name" value="Gal_mutarotase_sf_dom"/>
</dbReference>
<dbReference type="Gene3D" id="2.70.98.10">
    <property type="match status" value="1"/>
</dbReference>
<dbReference type="GO" id="GO:0005990">
    <property type="term" value="P:lactose catabolic process"/>
    <property type="evidence" value="ECO:0007669"/>
    <property type="project" value="TreeGrafter"/>
</dbReference>
<evidence type="ECO:0000259" key="5">
    <source>
        <dbReference type="SMART" id="SM01038"/>
    </source>
</evidence>
<dbReference type="Pfam" id="PF16353">
    <property type="entry name" value="LacZ_4"/>
    <property type="match status" value="1"/>
</dbReference>
<evidence type="ECO:0000313" key="7">
    <source>
        <dbReference type="Proteomes" id="UP000471082"/>
    </source>
</evidence>
<feature type="non-terminal residue" evidence="6">
    <location>
        <position position="425"/>
    </location>
</feature>
<reference evidence="6 7" key="1">
    <citation type="submission" date="2019-11" db="EMBL/GenBank/DDBJ databases">
        <title>Genome-resolved metagenomics to study the prevalence of co-infection and intraspecific heterogeneity among plant pathogen metapopulations.</title>
        <authorList>
            <person name="Newberry E."/>
            <person name="Bhandari R."/>
            <person name="Kemble J."/>
            <person name="Sikora E."/>
            <person name="Potnis N."/>
        </authorList>
    </citation>
    <scope>NUCLEOTIDE SEQUENCE [LARGE SCALE GENOMIC DNA]</scope>
    <source>
        <strain evidence="6">Xp_Tom_Tuscaloosa_18b</strain>
    </source>
</reference>
<feature type="non-terminal residue" evidence="6">
    <location>
        <position position="1"/>
    </location>
</feature>
<dbReference type="InterPro" id="IPR004199">
    <property type="entry name" value="B-gal_small/dom_5"/>
</dbReference>
<feature type="domain" description="Beta galactosidase small chain/" evidence="5">
    <location>
        <begin position="277"/>
        <end position="425"/>
    </location>
</feature>
<dbReference type="SUPFAM" id="SSF74650">
    <property type="entry name" value="Galactose mutarotase-like"/>
    <property type="match status" value="1"/>
</dbReference>
<proteinExistence type="predicted"/>
<dbReference type="Proteomes" id="UP000471082">
    <property type="component" value="Unassembled WGS sequence"/>
</dbReference>
<dbReference type="InterPro" id="IPR014718">
    <property type="entry name" value="GH-type_carb-bd"/>
</dbReference>
<dbReference type="SUPFAM" id="SSF51445">
    <property type="entry name" value="(Trans)glycosidases"/>
    <property type="match status" value="1"/>
</dbReference>
<dbReference type="GO" id="GO:0004565">
    <property type="term" value="F:beta-galactosidase activity"/>
    <property type="evidence" value="ECO:0007669"/>
    <property type="project" value="UniProtKB-EC"/>
</dbReference>
<keyword evidence="3" id="KW-0378">Hydrolase</keyword>
<dbReference type="AlphaFoldDB" id="A0A7X5SAV5"/>
<evidence type="ECO:0000256" key="2">
    <source>
        <dbReference type="ARBA" id="ARBA00012756"/>
    </source>
</evidence>
<dbReference type="PANTHER" id="PTHR46323">
    <property type="entry name" value="BETA-GALACTOSIDASE"/>
    <property type="match status" value="1"/>
</dbReference>
<dbReference type="SMART" id="SM01038">
    <property type="entry name" value="Bgal_small_N"/>
    <property type="match status" value="1"/>
</dbReference>
<dbReference type="PANTHER" id="PTHR46323:SF2">
    <property type="entry name" value="BETA-GALACTOSIDASE"/>
    <property type="match status" value="1"/>
</dbReference>
<comment type="catalytic activity">
    <reaction evidence="1">
        <text>Hydrolysis of terminal non-reducing beta-D-galactose residues in beta-D-galactosides.</text>
        <dbReference type="EC" id="3.2.1.23"/>
    </reaction>
</comment>
<dbReference type="InterPro" id="IPR032312">
    <property type="entry name" value="LacZ_4"/>
</dbReference>
<comment type="caution">
    <text evidence="6">The sequence shown here is derived from an EMBL/GenBank/DDBJ whole genome shotgun (WGS) entry which is preliminary data.</text>
</comment>
<dbReference type="EC" id="3.2.1.23" evidence="2"/>
<gene>
    <name evidence="6" type="ORF">G3W61_22865</name>
</gene>
<dbReference type="InterPro" id="IPR050347">
    <property type="entry name" value="Bact_Beta-galactosidase"/>
</dbReference>
<evidence type="ECO:0000256" key="1">
    <source>
        <dbReference type="ARBA" id="ARBA00001412"/>
    </source>
</evidence>
<dbReference type="GO" id="GO:0009341">
    <property type="term" value="C:beta-galactosidase complex"/>
    <property type="evidence" value="ECO:0007669"/>
    <property type="project" value="InterPro"/>
</dbReference>
<dbReference type="SUPFAM" id="SSF49303">
    <property type="entry name" value="beta-Galactosidase/glucuronidase domain"/>
    <property type="match status" value="1"/>
</dbReference>
<dbReference type="InterPro" id="IPR017853">
    <property type="entry name" value="GH"/>
</dbReference>
<evidence type="ECO:0000313" key="6">
    <source>
        <dbReference type="EMBL" id="NEL79054.1"/>
    </source>
</evidence>
<name>A0A7X5SAV5_XANPE</name>
<protein>
    <recommendedName>
        <fullName evidence="2">beta-galactosidase</fullName>
        <ecNumber evidence="2">3.2.1.23</ecNumber>
    </recommendedName>
</protein>
<organism evidence="6 7">
    <name type="scientific">Xanthomonas perforans</name>
    <dbReference type="NCBI Taxonomy" id="442694"/>
    <lineage>
        <taxon>Bacteria</taxon>
        <taxon>Pseudomonadati</taxon>
        <taxon>Pseudomonadota</taxon>
        <taxon>Gammaproteobacteria</taxon>
        <taxon>Lysobacterales</taxon>
        <taxon>Lysobacteraceae</taxon>
        <taxon>Xanthomonas</taxon>
    </lineage>
</organism>
<dbReference type="GO" id="GO:0030246">
    <property type="term" value="F:carbohydrate binding"/>
    <property type="evidence" value="ECO:0007669"/>
    <property type="project" value="InterPro"/>
</dbReference>
<evidence type="ECO:0000256" key="3">
    <source>
        <dbReference type="ARBA" id="ARBA00022801"/>
    </source>
</evidence>
<keyword evidence="4" id="KW-0326">Glycosidase</keyword>
<dbReference type="InterPro" id="IPR036156">
    <property type="entry name" value="Beta-gal/glucu_dom_sf"/>
</dbReference>
<dbReference type="EMBL" id="JAAGYU010000329">
    <property type="protein sequence ID" value="NEL79054.1"/>
    <property type="molecule type" value="Genomic_DNA"/>
</dbReference>
<dbReference type="Pfam" id="PF02836">
    <property type="entry name" value="Glyco_hydro_2_C"/>
    <property type="match status" value="1"/>
</dbReference>
<accession>A0A7X5SAV5</accession>
<dbReference type="InterPro" id="IPR006103">
    <property type="entry name" value="Glyco_hydro_2_cat"/>
</dbReference>
<dbReference type="Gene3D" id="2.60.40.10">
    <property type="entry name" value="Immunoglobulins"/>
    <property type="match status" value="1"/>
</dbReference>